<dbReference type="InterPro" id="IPR013783">
    <property type="entry name" value="Ig-like_fold"/>
</dbReference>
<dbReference type="CDD" id="cd02249">
    <property type="entry name" value="ZZ"/>
    <property type="match status" value="1"/>
</dbReference>
<dbReference type="InterPro" id="IPR000433">
    <property type="entry name" value="Znf_ZZ"/>
</dbReference>
<dbReference type="STRING" id="1182542.W9XXP6"/>
<gene>
    <name evidence="7" type="ORF">A1O3_05673</name>
</gene>
<dbReference type="InterPro" id="IPR043145">
    <property type="entry name" value="Znf_ZZ_sf"/>
</dbReference>
<dbReference type="CDD" id="cd02340">
    <property type="entry name" value="ZZ_NBR1_like"/>
    <property type="match status" value="2"/>
</dbReference>
<dbReference type="SMART" id="SM00291">
    <property type="entry name" value="ZnF_ZZ"/>
    <property type="match status" value="4"/>
</dbReference>
<feature type="region of interest" description="Disordered" evidence="5">
    <location>
        <begin position="501"/>
        <end position="532"/>
    </location>
</feature>
<dbReference type="RefSeq" id="XP_007733983.1">
    <property type="nucleotide sequence ID" value="XM_007735793.1"/>
</dbReference>
<dbReference type="HOGENOM" id="CLU_007590_0_0_1"/>
<dbReference type="eggNOG" id="KOG4582">
    <property type="taxonomic scope" value="Eukaryota"/>
</dbReference>
<feature type="region of interest" description="Disordered" evidence="5">
    <location>
        <begin position="729"/>
        <end position="748"/>
    </location>
</feature>
<feature type="compositionally biased region" description="Polar residues" evidence="5">
    <location>
        <begin position="523"/>
        <end position="532"/>
    </location>
</feature>
<proteinExistence type="predicted"/>
<dbReference type="GeneID" id="19169783"/>
<evidence type="ECO:0000256" key="1">
    <source>
        <dbReference type="ARBA" id="ARBA00022723"/>
    </source>
</evidence>
<comment type="caution">
    <text evidence="7">The sequence shown here is derived from an EMBL/GenBank/DDBJ whole genome shotgun (WGS) entry which is preliminary data.</text>
</comment>
<dbReference type="EMBL" id="AMGY01000004">
    <property type="protein sequence ID" value="EXJ84998.1"/>
    <property type="molecule type" value="Genomic_DNA"/>
</dbReference>
<sequence length="838" mass="91988">MATPHPHTGPVGPDTLITVKVIIDGTNRRFKLALRDLGANVLPLKLRFLLNIPAEQEVRFDRFSDSAGTYITLDSNNPAIYKQLYRAAKAKLKLRLRAVVEVPAKPETSEDTPGTSKMLNVKEVMKDTAAASEPRQTFLETVLSQPLGTGIVPSFKSFQKACPYSATCAIPGAFDLNNVDSDDMFYLPPESPHGARALSFPTLPSLNDFPSTSYSIDCNNCGKSVPSEHYHCGICENGDFDLCKACVDTGVTCGGEEHWLLKRTIRNGIVIPSTTETLAPKKSPTAASRTSDEIITPVSPEDDEERTCNSCICQLPARDFVTCQNCPDFDLCLTCFQGGEHGHDPSHGFQPQEALDHMLEPAIKNLCAPGRGIRQDTLCDGCNAFILGVRHKCLSCPDFDYCSTCIETAGDKHPGHRFVPIYTPLHTFRPAKHVHRGIYCDGPLCTKYKHYITGDRYKCAVCHDTDFCANCEALPNNGHNESHPLIKMKVPFRHVSITTQHETEEGQKITQMGDRPTAKHAATETTRSTSANAATQVHTVADVQPDETVPSINAATQVHTVADLQPAETVPSVVERNKINDVLPGKPMVNELQAWYVRDSTHDGTRVAPNHLVTQTWTLRNPGPEEWPAGCAVYYIGGDDMRNLDIYHPSSVSTMTSANRSNFLTASLGPGKTAMFTVFLKSPPREGRAISYWRLKTPGGQPFGHKLWVDIDVRSTPVELPIRSALVPTSPATVEGDPEVKDEDKSQASSTMIFPTLDKESPTSSVHNVSAEHVEVAPVAVMGPTTKTDEHEFLEDVESLELEESDSDEEEFLTDEEYDILDATDEDFLIEAQQGGSK</sequence>
<dbReference type="PANTHER" id="PTHR20930:SF0">
    <property type="entry name" value="PROTEIN ILRUN"/>
    <property type="match status" value="1"/>
</dbReference>
<accession>W9XXP6</accession>
<reference evidence="7 8" key="1">
    <citation type="submission" date="2013-03" db="EMBL/GenBank/DDBJ databases">
        <title>The Genome Sequence of Capronia epimyces CBS 606.96.</title>
        <authorList>
            <consortium name="The Broad Institute Genomics Platform"/>
            <person name="Cuomo C."/>
            <person name="de Hoog S."/>
            <person name="Gorbushina A."/>
            <person name="Walker B."/>
            <person name="Young S.K."/>
            <person name="Zeng Q."/>
            <person name="Gargeya S."/>
            <person name="Fitzgerald M."/>
            <person name="Haas B."/>
            <person name="Abouelleil A."/>
            <person name="Allen A.W."/>
            <person name="Alvarado L."/>
            <person name="Arachchi H.M."/>
            <person name="Berlin A.M."/>
            <person name="Chapman S.B."/>
            <person name="Gainer-Dewar J."/>
            <person name="Goldberg J."/>
            <person name="Griggs A."/>
            <person name="Gujja S."/>
            <person name="Hansen M."/>
            <person name="Howarth C."/>
            <person name="Imamovic A."/>
            <person name="Ireland A."/>
            <person name="Larimer J."/>
            <person name="McCowan C."/>
            <person name="Murphy C."/>
            <person name="Pearson M."/>
            <person name="Poon T.W."/>
            <person name="Priest M."/>
            <person name="Roberts A."/>
            <person name="Saif S."/>
            <person name="Shea T."/>
            <person name="Sisk P."/>
            <person name="Sykes S."/>
            <person name="Wortman J."/>
            <person name="Nusbaum C."/>
            <person name="Birren B."/>
        </authorList>
    </citation>
    <scope>NUCLEOTIDE SEQUENCE [LARGE SCALE GENOMIC DNA]</scope>
    <source>
        <strain evidence="7 8">CBS 606.96</strain>
    </source>
</reference>
<organism evidence="7 8">
    <name type="scientific">Capronia epimyces CBS 606.96</name>
    <dbReference type="NCBI Taxonomy" id="1182542"/>
    <lineage>
        <taxon>Eukaryota</taxon>
        <taxon>Fungi</taxon>
        <taxon>Dikarya</taxon>
        <taxon>Ascomycota</taxon>
        <taxon>Pezizomycotina</taxon>
        <taxon>Eurotiomycetes</taxon>
        <taxon>Chaetothyriomycetidae</taxon>
        <taxon>Chaetothyriales</taxon>
        <taxon>Herpotrichiellaceae</taxon>
        <taxon>Capronia</taxon>
    </lineage>
</organism>
<evidence type="ECO:0000259" key="6">
    <source>
        <dbReference type="PROSITE" id="PS50135"/>
    </source>
</evidence>
<dbReference type="Gene3D" id="2.60.40.10">
    <property type="entry name" value="Immunoglobulins"/>
    <property type="match status" value="1"/>
</dbReference>
<dbReference type="AlphaFoldDB" id="W9XXP6"/>
<dbReference type="Pfam" id="PF00569">
    <property type="entry name" value="ZZ"/>
    <property type="match status" value="1"/>
</dbReference>
<dbReference type="SUPFAM" id="SSF57850">
    <property type="entry name" value="RING/U-box"/>
    <property type="match status" value="4"/>
</dbReference>
<dbReference type="eggNOG" id="KOG4351">
    <property type="taxonomic scope" value="Eukaryota"/>
</dbReference>
<dbReference type="PANTHER" id="PTHR20930">
    <property type="entry name" value="OVARIAN CARCINOMA ANTIGEN CA125-RELATED"/>
    <property type="match status" value="1"/>
</dbReference>
<dbReference type="Gene3D" id="3.30.60.90">
    <property type="match status" value="4"/>
</dbReference>
<evidence type="ECO:0000313" key="8">
    <source>
        <dbReference type="Proteomes" id="UP000019478"/>
    </source>
</evidence>
<name>W9XXP6_9EURO</name>
<keyword evidence="1" id="KW-0479">Metal-binding</keyword>
<keyword evidence="2 4" id="KW-0863">Zinc-finger</keyword>
<keyword evidence="8" id="KW-1185">Reference proteome</keyword>
<dbReference type="Pfam" id="PF16158">
    <property type="entry name" value="N_BRCA1_IG"/>
    <property type="match status" value="1"/>
</dbReference>
<dbReference type="Proteomes" id="UP000019478">
    <property type="component" value="Unassembled WGS sequence"/>
</dbReference>
<dbReference type="OrthoDB" id="661148at2759"/>
<dbReference type="InterPro" id="IPR032350">
    <property type="entry name" value="Nbr1_FW"/>
</dbReference>
<dbReference type="PROSITE" id="PS50135">
    <property type="entry name" value="ZF_ZZ_2"/>
    <property type="match status" value="1"/>
</dbReference>
<evidence type="ECO:0000256" key="5">
    <source>
        <dbReference type="SAM" id="MobiDB-lite"/>
    </source>
</evidence>
<feature type="domain" description="ZZ-type" evidence="6">
    <location>
        <begin position="440"/>
        <end position="493"/>
    </location>
</feature>
<evidence type="ECO:0000256" key="2">
    <source>
        <dbReference type="ARBA" id="ARBA00022771"/>
    </source>
</evidence>
<dbReference type="GO" id="GO:0008270">
    <property type="term" value="F:zinc ion binding"/>
    <property type="evidence" value="ECO:0007669"/>
    <property type="project" value="UniProtKB-KW"/>
</dbReference>
<evidence type="ECO:0000256" key="4">
    <source>
        <dbReference type="PROSITE-ProRule" id="PRU00228"/>
    </source>
</evidence>
<evidence type="ECO:0000256" key="3">
    <source>
        <dbReference type="ARBA" id="ARBA00022833"/>
    </source>
</evidence>
<dbReference type="CDD" id="cd14947">
    <property type="entry name" value="NBR1_like"/>
    <property type="match status" value="1"/>
</dbReference>
<protein>
    <recommendedName>
        <fullName evidence="6">ZZ-type domain-containing protein</fullName>
    </recommendedName>
</protein>
<evidence type="ECO:0000313" key="7">
    <source>
        <dbReference type="EMBL" id="EXJ84998.1"/>
    </source>
</evidence>
<keyword evidence="3" id="KW-0862">Zinc</keyword>